<dbReference type="SUPFAM" id="SSF51261">
    <property type="entry name" value="Duplicated hybrid motif"/>
    <property type="match status" value="1"/>
</dbReference>
<evidence type="ECO:0000256" key="2">
    <source>
        <dbReference type="SAM" id="Coils"/>
    </source>
</evidence>
<keyword evidence="2" id="KW-0175">Coiled coil</keyword>
<evidence type="ECO:0000256" key="3">
    <source>
        <dbReference type="SAM" id="MobiDB-lite"/>
    </source>
</evidence>
<dbReference type="RefSeq" id="WP_245751860.1">
    <property type="nucleotide sequence ID" value="NZ_FOLT01000003.1"/>
</dbReference>
<feature type="domain" description="M23ase beta-sheet core" evidence="4">
    <location>
        <begin position="357"/>
        <end position="449"/>
    </location>
</feature>
<name>A0A1I1GTY3_9LACT</name>
<feature type="region of interest" description="Disordered" evidence="3">
    <location>
        <begin position="297"/>
        <end position="334"/>
    </location>
</feature>
<dbReference type="Proteomes" id="UP000199612">
    <property type="component" value="Unassembled WGS sequence"/>
</dbReference>
<proteinExistence type="predicted"/>
<evidence type="ECO:0000256" key="1">
    <source>
        <dbReference type="ARBA" id="ARBA00022729"/>
    </source>
</evidence>
<accession>A0A1I1GTY3</accession>
<dbReference type="Gene3D" id="2.70.70.10">
    <property type="entry name" value="Glucose Permease (Domain IIA)"/>
    <property type="match status" value="1"/>
</dbReference>
<reference evidence="7" key="1">
    <citation type="submission" date="2016-10" db="EMBL/GenBank/DDBJ databases">
        <authorList>
            <person name="Varghese N."/>
            <person name="Submissions S."/>
        </authorList>
    </citation>
    <scope>NUCLEOTIDE SEQUENCE [LARGE SCALE GENOMIC DNA]</scope>
    <source>
        <strain evidence="7">DSM 23664</strain>
    </source>
</reference>
<organism evidence="6 7">
    <name type="scientific">Alkalibacterium subtropicum</name>
    <dbReference type="NCBI Taxonomy" id="753702"/>
    <lineage>
        <taxon>Bacteria</taxon>
        <taxon>Bacillati</taxon>
        <taxon>Bacillota</taxon>
        <taxon>Bacilli</taxon>
        <taxon>Lactobacillales</taxon>
        <taxon>Carnobacteriaceae</taxon>
        <taxon>Alkalibacterium</taxon>
    </lineage>
</organism>
<evidence type="ECO:0000259" key="5">
    <source>
        <dbReference type="Pfam" id="PF24568"/>
    </source>
</evidence>
<evidence type="ECO:0000313" key="7">
    <source>
        <dbReference type="Proteomes" id="UP000199612"/>
    </source>
</evidence>
<feature type="compositionally biased region" description="Low complexity" evidence="3">
    <location>
        <begin position="311"/>
        <end position="330"/>
    </location>
</feature>
<dbReference type="AlphaFoldDB" id="A0A1I1GTY3"/>
<feature type="coiled-coil region" evidence="2">
    <location>
        <begin position="24"/>
        <end position="132"/>
    </location>
</feature>
<dbReference type="PANTHER" id="PTHR21666">
    <property type="entry name" value="PEPTIDASE-RELATED"/>
    <property type="match status" value="1"/>
</dbReference>
<keyword evidence="7" id="KW-1185">Reference proteome</keyword>
<dbReference type="Gene3D" id="6.10.250.3150">
    <property type="match status" value="1"/>
</dbReference>
<dbReference type="STRING" id="753702.SAMN04488102_103234"/>
<gene>
    <name evidence="6" type="ORF">SAMN04488102_103234</name>
</gene>
<dbReference type="PANTHER" id="PTHR21666:SF270">
    <property type="entry name" value="MUREIN HYDROLASE ACTIVATOR ENVC"/>
    <property type="match status" value="1"/>
</dbReference>
<protein>
    <submittedName>
        <fullName evidence="6">Murein DD-endopeptidase MepM and murein hydrolase activator NlpD, contain LysM domain</fullName>
    </submittedName>
</protein>
<dbReference type="InterPro" id="IPR057309">
    <property type="entry name" value="PcsB_CC"/>
</dbReference>
<feature type="domain" description="Peptidoglycan hydrolase PcsB coiled-coil" evidence="5">
    <location>
        <begin position="108"/>
        <end position="181"/>
    </location>
</feature>
<dbReference type="EMBL" id="FOLT01000003">
    <property type="protein sequence ID" value="SFC15247.1"/>
    <property type="molecule type" value="Genomic_DNA"/>
</dbReference>
<dbReference type="InterPro" id="IPR016047">
    <property type="entry name" value="M23ase_b-sheet_dom"/>
</dbReference>
<evidence type="ECO:0000259" key="4">
    <source>
        <dbReference type="Pfam" id="PF01551"/>
    </source>
</evidence>
<dbReference type="GO" id="GO:0004222">
    <property type="term" value="F:metalloendopeptidase activity"/>
    <property type="evidence" value="ECO:0007669"/>
    <property type="project" value="TreeGrafter"/>
</dbReference>
<sequence length="455" mass="50570">MNKKRIVTAMASVLLAAPFLRPMEVDASQRLNELQQQEQQLRKESQKVSGEIQSREEKMAALEKEKAQLEKEVTALQADIDTLVVEISEQEKEIQRIKEEIERLQEEIAQLQKQIDSRNEQLESQARSVQTNASASDIIDLLMSAESLSDLVGRINVVNKLVTANQEIMDAQIADQNALEENEKQVKAEQEEMEKVKAQLEISRNNLVNQRLELDDKIVQIAEKYEMTAEERDSFINEQAILAERTSTLNEEMKAEKQRIIEEERARQEAIRIAQEKAQREAEAKAKAEAAARAKAEAAAAANKKEEATTSSNSSSNASSNSSSNASSNSGWLRPANGRYTSHFGYRVHPVTGRRSFHNGTDIAGGGPIRASRAGTVKSASYSGTYGYRVIIDHGDGYETLYAHMQPNLSVAPGQRVSQGQQLGIMGTTGRSTGVHLHFIVYKNGTPVNAMNYIR</sequence>
<keyword evidence="6" id="KW-0378">Hydrolase</keyword>
<dbReference type="CDD" id="cd12797">
    <property type="entry name" value="M23_peptidase"/>
    <property type="match status" value="1"/>
</dbReference>
<keyword evidence="1" id="KW-0732">Signal</keyword>
<dbReference type="Pfam" id="PF01551">
    <property type="entry name" value="Peptidase_M23"/>
    <property type="match status" value="1"/>
</dbReference>
<evidence type="ECO:0000313" key="6">
    <source>
        <dbReference type="EMBL" id="SFC15247.1"/>
    </source>
</evidence>
<dbReference type="Pfam" id="PF24568">
    <property type="entry name" value="CC_PcsB"/>
    <property type="match status" value="1"/>
</dbReference>
<dbReference type="InterPro" id="IPR050570">
    <property type="entry name" value="Cell_wall_metabolism_enzyme"/>
</dbReference>
<feature type="coiled-coil region" evidence="2">
    <location>
        <begin position="176"/>
        <end position="217"/>
    </location>
</feature>
<dbReference type="InterPro" id="IPR011055">
    <property type="entry name" value="Dup_hybrid_motif"/>
</dbReference>